<dbReference type="PRINTS" id="PR00598">
    <property type="entry name" value="HTHMARR"/>
</dbReference>
<proteinExistence type="predicted"/>
<evidence type="ECO:0000256" key="1">
    <source>
        <dbReference type="ARBA" id="ARBA00023015"/>
    </source>
</evidence>
<dbReference type="Pfam" id="PF01047">
    <property type="entry name" value="MarR"/>
    <property type="match status" value="1"/>
</dbReference>
<evidence type="ECO:0000313" key="6">
    <source>
        <dbReference type="Proteomes" id="UP001185069"/>
    </source>
</evidence>
<dbReference type="InterPro" id="IPR036390">
    <property type="entry name" value="WH_DNA-bd_sf"/>
</dbReference>
<evidence type="ECO:0000259" key="4">
    <source>
        <dbReference type="PROSITE" id="PS50995"/>
    </source>
</evidence>
<keyword evidence="3" id="KW-0804">Transcription</keyword>
<dbReference type="EMBL" id="JAVDQF010000001">
    <property type="protein sequence ID" value="MDR6268315.1"/>
    <property type="molecule type" value="Genomic_DNA"/>
</dbReference>
<sequence length="142" mass="15617">MPDMDQWPTGRLLTTAARLVEHDWNERLAAIGVTHAGVIALDVLVAKGSMSQAELASWVRVQAQTMGKTLSRLESRGHVQRVRSSEDRRSQLVSVTEEGLRVLGLAQQMEKGLLENTGLDEAGLREFLGRIIDNLGRIDTAS</sequence>
<dbReference type="PROSITE" id="PS01117">
    <property type="entry name" value="HTH_MARR_1"/>
    <property type="match status" value="1"/>
</dbReference>
<protein>
    <submittedName>
        <fullName evidence="5">DNA-binding MarR family transcriptional regulator</fullName>
    </submittedName>
</protein>
<dbReference type="InterPro" id="IPR000835">
    <property type="entry name" value="HTH_MarR-typ"/>
</dbReference>
<evidence type="ECO:0000313" key="5">
    <source>
        <dbReference type="EMBL" id="MDR6268315.1"/>
    </source>
</evidence>
<dbReference type="Gene3D" id="1.10.10.10">
    <property type="entry name" value="Winged helix-like DNA-binding domain superfamily/Winged helix DNA-binding domain"/>
    <property type="match status" value="1"/>
</dbReference>
<dbReference type="InterPro" id="IPR023187">
    <property type="entry name" value="Tscrpt_reg_MarR-type_CS"/>
</dbReference>
<gene>
    <name evidence="5" type="ORF">JOE69_000553</name>
</gene>
<organism evidence="5 6">
    <name type="scientific">Arthrobacter russicus</name>
    <dbReference type="NCBI Taxonomy" id="172040"/>
    <lineage>
        <taxon>Bacteria</taxon>
        <taxon>Bacillati</taxon>
        <taxon>Actinomycetota</taxon>
        <taxon>Actinomycetes</taxon>
        <taxon>Micrococcales</taxon>
        <taxon>Micrococcaceae</taxon>
        <taxon>Arthrobacter</taxon>
    </lineage>
</organism>
<feature type="domain" description="HTH marR-type" evidence="4">
    <location>
        <begin position="6"/>
        <end position="133"/>
    </location>
</feature>
<dbReference type="PROSITE" id="PS50995">
    <property type="entry name" value="HTH_MARR_2"/>
    <property type="match status" value="1"/>
</dbReference>
<dbReference type="PANTHER" id="PTHR33164">
    <property type="entry name" value="TRANSCRIPTIONAL REGULATOR, MARR FAMILY"/>
    <property type="match status" value="1"/>
</dbReference>
<keyword evidence="1" id="KW-0805">Transcription regulation</keyword>
<comment type="caution">
    <text evidence="5">The sequence shown here is derived from an EMBL/GenBank/DDBJ whole genome shotgun (WGS) entry which is preliminary data.</text>
</comment>
<dbReference type="PANTHER" id="PTHR33164:SF64">
    <property type="entry name" value="TRANSCRIPTIONAL REGULATOR SLYA"/>
    <property type="match status" value="1"/>
</dbReference>
<evidence type="ECO:0000256" key="2">
    <source>
        <dbReference type="ARBA" id="ARBA00023125"/>
    </source>
</evidence>
<dbReference type="Proteomes" id="UP001185069">
    <property type="component" value="Unassembled WGS sequence"/>
</dbReference>
<dbReference type="InterPro" id="IPR039422">
    <property type="entry name" value="MarR/SlyA-like"/>
</dbReference>
<dbReference type="SUPFAM" id="SSF46785">
    <property type="entry name" value="Winged helix' DNA-binding domain"/>
    <property type="match status" value="1"/>
</dbReference>
<name>A0ABU1J855_9MICC</name>
<reference evidence="5 6" key="1">
    <citation type="submission" date="2023-07" db="EMBL/GenBank/DDBJ databases">
        <title>Sequencing the genomes of 1000 actinobacteria strains.</title>
        <authorList>
            <person name="Klenk H.-P."/>
        </authorList>
    </citation>
    <scope>NUCLEOTIDE SEQUENCE [LARGE SCALE GENOMIC DNA]</scope>
    <source>
        <strain evidence="5 6">DSM 14555</strain>
    </source>
</reference>
<accession>A0ABU1J855</accession>
<evidence type="ECO:0000256" key="3">
    <source>
        <dbReference type="ARBA" id="ARBA00023163"/>
    </source>
</evidence>
<keyword evidence="2 5" id="KW-0238">DNA-binding</keyword>
<dbReference type="InterPro" id="IPR036388">
    <property type="entry name" value="WH-like_DNA-bd_sf"/>
</dbReference>
<dbReference type="SMART" id="SM00347">
    <property type="entry name" value="HTH_MARR"/>
    <property type="match status" value="1"/>
</dbReference>
<dbReference type="RefSeq" id="WP_309795920.1">
    <property type="nucleotide sequence ID" value="NZ_BAAAHY010000006.1"/>
</dbReference>
<keyword evidence="6" id="KW-1185">Reference proteome</keyword>
<dbReference type="GO" id="GO:0003677">
    <property type="term" value="F:DNA binding"/>
    <property type="evidence" value="ECO:0007669"/>
    <property type="project" value="UniProtKB-KW"/>
</dbReference>